<gene>
    <name evidence="1" type="ORF">DPEC_G00040040</name>
</gene>
<organism evidence="1 2">
    <name type="scientific">Dallia pectoralis</name>
    <name type="common">Alaska blackfish</name>
    <dbReference type="NCBI Taxonomy" id="75939"/>
    <lineage>
        <taxon>Eukaryota</taxon>
        <taxon>Metazoa</taxon>
        <taxon>Chordata</taxon>
        <taxon>Craniata</taxon>
        <taxon>Vertebrata</taxon>
        <taxon>Euteleostomi</taxon>
        <taxon>Actinopterygii</taxon>
        <taxon>Neopterygii</taxon>
        <taxon>Teleostei</taxon>
        <taxon>Protacanthopterygii</taxon>
        <taxon>Esociformes</taxon>
        <taxon>Umbridae</taxon>
        <taxon>Dallia</taxon>
    </lineage>
</organism>
<comment type="caution">
    <text evidence="1">The sequence shown here is derived from an EMBL/GenBank/DDBJ whole genome shotgun (WGS) entry which is preliminary data.</text>
</comment>
<reference evidence="1" key="1">
    <citation type="submission" date="2021-05" db="EMBL/GenBank/DDBJ databases">
        <authorList>
            <person name="Pan Q."/>
            <person name="Jouanno E."/>
            <person name="Zahm M."/>
            <person name="Klopp C."/>
            <person name="Cabau C."/>
            <person name="Louis A."/>
            <person name="Berthelot C."/>
            <person name="Parey E."/>
            <person name="Roest Crollius H."/>
            <person name="Montfort J."/>
            <person name="Robinson-Rechavi M."/>
            <person name="Bouchez O."/>
            <person name="Lampietro C."/>
            <person name="Lopez Roques C."/>
            <person name="Donnadieu C."/>
            <person name="Postlethwait J."/>
            <person name="Bobe J."/>
            <person name="Dillon D."/>
            <person name="Chandos A."/>
            <person name="von Hippel F."/>
            <person name="Guiguen Y."/>
        </authorList>
    </citation>
    <scope>NUCLEOTIDE SEQUENCE</scope>
    <source>
        <strain evidence="1">YG-Jan2019</strain>
    </source>
</reference>
<name>A0ACC2HF98_DALPE</name>
<dbReference type="Proteomes" id="UP001157502">
    <property type="component" value="Chromosome 3"/>
</dbReference>
<proteinExistence type="predicted"/>
<evidence type="ECO:0000313" key="2">
    <source>
        <dbReference type="Proteomes" id="UP001157502"/>
    </source>
</evidence>
<sequence length="270" mass="30252">MKPEAVPVHQKLRRLPFSVRQDVSKELKDLQEMDIIECIDASPWVSPIVVTQRKDGGKLRMCVDLREPNKAIVSDCHPLPHMDELLSELRGATVFSTIDLAFAYHQMLLHPDSRDITAFITHEGLFRFCRVPFGLASAPSAFQKMMTIILAGIPGVQAYLDDVICYGSTQQQHDASLKRVLHALDKAGLKLNMQKCKFNQTSLRFLGHTISKDGLLPDQDQIKAVAQAPAPHDTSSLRSFLGLASWFSKFIPDFSTVVEPLRETLRDSTD</sequence>
<dbReference type="EMBL" id="CM055730">
    <property type="protein sequence ID" value="KAJ8014421.1"/>
    <property type="molecule type" value="Genomic_DNA"/>
</dbReference>
<protein>
    <submittedName>
        <fullName evidence="1">Uncharacterized protein</fullName>
    </submittedName>
</protein>
<keyword evidence="2" id="KW-1185">Reference proteome</keyword>
<evidence type="ECO:0000313" key="1">
    <source>
        <dbReference type="EMBL" id="KAJ8014421.1"/>
    </source>
</evidence>
<accession>A0ACC2HF98</accession>